<keyword evidence="1" id="KW-0812">Transmembrane</keyword>
<dbReference type="KEGG" id="axy:AXYL_02037"/>
<dbReference type="PATRIC" id="fig|762376.5.peg.2039"/>
<evidence type="ECO:0000313" key="3">
    <source>
        <dbReference type="Proteomes" id="UP000006876"/>
    </source>
</evidence>
<name>E3HGN0_ACHXA</name>
<proteinExistence type="predicted"/>
<sequence length="73" mass="7485">MSTRRLLALWRRARRTGRDLDLAAYGAALVGGTVFLAFVTGVLGPSLDASPTSQALAATSYPANAASAAHAPN</sequence>
<feature type="transmembrane region" description="Helical" evidence="1">
    <location>
        <begin position="20"/>
        <end position="43"/>
    </location>
</feature>
<gene>
    <name evidence="2" type="ordered locus">AXYL_02037</name>
</gene>
<dbReference type="Proteomes" id="UP000006876">
    <property type="component" value="Chromosome"/>
</dbReference>
<keyword evidence="1" id="KW-0472">Membrane</keyword>
<evidence type="ECO:0000256" key="1">
    <source>
        <dbReference type="SAM" id="Phobius"/>
    </source>
</evidence>
<accession>E3HGN0</accession>
<reference evidence="2 3" key="1">
    <citation type="journal article" date="2011" name="J. Bacteriol.">
        <title>Complete genome sequence of the haloaromatic acid-degrading bacterium Achromobacter xylosoxidans A8.</title>
        <authorList>
            <person name="Strnad H."/>
            <person name="Ridl J."/>
            <person name="Paces J."/>
            <person name="Kolar M."/>
            <person name="Vlcek C."/>
            <person name="Paces V."/>
        </authorList>
    </citation>
    <scope>NUCLEOTIDE SEQUENCE [LARGE SCALE GENOMIC DNA]</scope>
    <source>
        <strain evidence="2 3">A8</strain>
    </source>
</reference>
<dbReference type="AlphaFoldDB" id="E3HGN0"/>
<evidence type="ECO:0000313" key="2">
    <source>
        <dbReference type="EMBL" id="ADP15366.1"/>
    </source>
</evidence>
<organism evidence="2 3">
    <name type="scientific">Achromobacter xylosoxidans (strain A8)</name>
    <dbReference type="NCBI Taxonomy" id="762376"/>
    <lineage>
        <taxon>Bacteria</taxon>
        <taxon>Pseudomonadati</taxon>
        <taxon>Pseudomonadota</taxon>
        <taxon>Betaproteobacteria</taxon>
        <taxon>Burkholderiales</taxon>
        <taxon>Alcaligenaceae</taxon>
        <taxon>Achromobacter</taxon>
    </lineage>
</organism>
<dbReference type="HOGENOM" id="CLU_2696011_0_0_4"/>
<dbReference type="EMBL" id="CP002287">
    <property type="protein sequence ID" value="ADP15366.1"/>
    <property type="molecule type" value="Genomic_DNA"/>
</dbReference>
<dbReference type="eggNOG" id="ENOG50315IR">
    <property type="taxonomic scope" value="Bacteria"/>
</dbReference>
<keyword evidence="1" id="KW-1133">Transmembrane helix</keyword>
<protein>
    <submittedName>
        <fullName evidence="2">Uncharacterized protein</fullName>
    </submittedName>
</protein>
<dbReference type="STRING" id="762376.AXYL_02037"/>
<dbReference type="RefSeq" id="WP_013392697.1">
    <property type="nucleotide sequence ID" value="NC_014640.1"/>
</dbReference>